<dbReference type="AlphaFoldDB" id="A0AAE1CSK9"/>
<dbReference type="InterPro" id="IPR006640">
    <property type="entry name" value="SprT-like_domain"/>
</dbReference>
<sequence>MCTQALHEHRSRNESLEISSSVTAAKPQAIGSTLEWDDLFDTPHYLKDQTASGKKKLLSSKNVDALFHSTPKELKDRSKQITLYKKLSQSLKFSETENLHFISDRDNLISLDKHSMVSNQDDFVEVQDSSAQTSFQLEGSHDMLLQCPADEEDVSSESQDVSLDTNTRQKGVNKQKQRKKNSISCHENFSPSLEPEESISKGSIGKRCSESKSSQSSYHIDADSLAMKSDGSNQSHQSFVDVQDASVQVELMHSKEQDEASVVPNDTGVTSFSGSMLANAGFKETNDPDFKSLSSKLQNSEEHNSQGSNRSKNGEDSNNSTSSNSMLYVSALEAVSDEQKFSAGSQISSSRAFYSKGQSHFMNANCSIFVANTDSESDTEGACDQPSVKVEASFSDSSVWGEHPDLTEERAEILTRKEDEFANENVFFGAKGSEEIDESMNIEHVTRNNFSENDLVKTMSKNNFREGNENGAAGDDKPCSVSELSNMLKSTTISRRSKYSDSSDEDDAFEKFLAKIKAPNQTDEEAKLERSMSDFVAADDEDLTDESSSESSFSEDEMFHVKVDNILDRKLRSRRKSSSFLEESESGESDKDVKSKPVLQLSSDDEDLLDDFTKEVDMPEVLPKKTSSVSSWHDEMLHTPQTQSNAKIDPNDDRDMSDFKTPFKTPRRPVKLPNAWERPFETPTADYRRKQSTEPSEFKDKRSCPMTVSRLHHLNRRSNIGLDDEAIFLKSLSEDYQDYKRHPEALSYVKHFKDKKTELTKRLFLIYNKHIFKEQLPADLEIEWSTLYRKTAGTFCYRRTSEEAKITLSVKVCDRAERVRDTLAHELCHAAVRLINGVKESHGPVWRSWAQKVNRAFPFMPVIARCHDYIIATKYTYQCTKCNYRIGRHSKSLDIDKKVCGHCLGRFEIFLTCDLNNSEGGKTPATPCTPRTPNKFALFVKESYAEVKKKDSNLKHADVMKILSQQFSEKTKISD</sequence>
<dbReference type="EMBL" id="JAWDGP010006984">
    <property type="protein sequence ID" value="KAK3731894.1"/>
    <property type="molecule type" value="Genomic_DNA"/>
</dbReference>
<feature type="compositionally biased region" description="Acidic residues" evidence="1">
    <location>
        <begin position="537"/>
        <end position="556"/>
    </location>
</feature>
<feature type="region of interest" description="Disordered" evidence="1">
    <location>
        <begin position="574"/>
        <end position="606"/>
    </location>
</feature>
<dbReference type="InterPro" id="IPR036910">
    <property type="entry name" value="HMG_box_dom_sf"/>
</dbReference>
<dbReference type="PANTHER" id="PTHR23099">
    <property type="entry name" value="TRANSCRIPTIONAL REGULATOR"/>
    <property type="match status" value="1"/>
</dbReference>
<dbReference type="SMART" id="SM00731">
    <property type="entry name" value="SprT"/>
    <property type="match status" value="1"/>
</dbReference>
<dbReference type="Pfam" id="PF10263">
    <property type="entry name" value="SprT-like"/>
    <property type="match status" value="1"/>
</dbReference>
<feature type="region of interest" description="Disordered" evidence="1">
    <location>
        <begin position="1"/>
        <end position="20"/>
    </location>
</feature>
<dbReference type="PANTHER" id="PTHR23099:SF0">
    <property type="entry name" value="GERM CELL NUCLEAR ACIDIC PROTEIN"/>
    <property type="match status" value="1"/>
</dbReference>
<feature type="region of interest" description="Disordered" evidence="1">
    <location>
        <begin position="150"/>
        <end position="215"/>
    </location>
</feature>
<dbReference type="GO" id="GO:0006974">
    <property type="term" value="P:DNA damage response"/>
    <property type="evidence" value="ECO:0007669"/>
    <property type="project" value="UniProtKB-ARBA"/>
</dbReference>
<proteinExistence type="predicted"/>
<accession>A0AAE1CSK9</accession>
<dbReference type="CDD" id="cd00084">
    <property type="entry name" value="HMG-box_SF"/>
    <property type="match status" value="1"/>
</dbReference>
<evidence type="ECO:0000256" key="1">
    <source>
        <dbReference type="SAM" id="MobiDB-lite"/>
    </source>
</evidence>
<protein>
    <recommendedName>
        <fullName evidence="2">SprT-like domain-containing protein</fullName>
    </recommendedName>
</protein>
<feature type="compositionally biased region" description="Polar residues" evidence="1">
    <location>
        <begin position="305"/>
        <end position="323"/>
    </location>
</feature>
<feature type="compositionally biased region" description="Basic residues" evidence="1">
    <location>
        <begin position="171"/>
        <end position="181"/>
    </location>
</feature>
<dbReference type="GO" id="GO:0005634">
    <property type="term" value="C:nucleus"/>
    <property type="evidence" value="ECO:0007669"/>
    <property type="project" value="TreeGrafter"/>
</dbReference>
<keyword evidence="4" id="KW-1185">Reference proteome</keyword>
<dbReference type="SUPFAM" id="SSF47095">
    <property type="entry name" value="HMG-box"/>
    <property type="match status" value="1"/>
</dbReference>
<gene>
    <name evidence="3" type="ORF">RRG08_043229</name>
</gene>
<organism evidence="3 4">
    <name type="scientific">Elysia crispata</name>
    <name type="common">lettuce slug</name>
    <dbReference type="NCBI Taxonomy" id="231223"/>
    <lineage>
        <taxon>Eukaryota</taxon>
        <taxon>Metazoa</taxon>
        <taxon>Spiralia</taxon>
        <taxon>Lophotrochozoa</taxon>
        <taxon>Mollusca</taxon>
        <taxon>Gastropoda</taxon>
        <taxon>Heterobranchia</taxon>
        <taxon>Euthyneura</taxon>
        <taxon>Panpulmonata</taxon>
        <taxon>Sacoglossa</taxon>
        <taxon>Placobranchoidea</taxon>
        <taxon>Plakobranchidae</taxon>
        <taxon>Elysia</taxon>
    </lineage>
</organism>
<comment type="caution">
    <text evidence="3">The sequence shown here is derived from an EMBL/GenBank/DDBJ whole genome shotgun (WGS) entry which is preliminary data.</text>
</comment>
<feature type="compositionally biased region" description="Basic and acidic residues" evidence="1">
    <location>
        <begin position="1"/>
        <end position="15"/>
    </location>
</feature>
<feature type="domain" description="SprT-like" evidence="2">
    <location>
        <begin position="757"/>
        <end position="910"/>
    </location>
</feature>
<feature type="compositionally biased region" description="Polar residues" evidence="1">
    <location>
        <begin position="182"/>
        <end position="191"/>
    </location>
</feature>
<name>A0AAE1CSK9_9GAST</name>
<dbReference type="Gene3D" id="1.10.30.10">
    <property type="entry name" value="High mobility group box domain"/>
    <property type="match status" value="1"/>
</dbReference>
<feature type="region of interest" description="Disordered" evidence="1">
    <location>
        <begin position="283"/>
        <end position="323"/>
    </location>
</feature>
<reference evidence="3" key="1">
    <citation type="journal article" date="2023" name="G3 (Bethesda)">
        <title>A reference genome for the long-term kleptoplast-retaining sea slug Elysia crispata morphotype clarki.</title>
        <authorList>
            <person name="Eastman K.E."/>
            <person name="Pendleton A.L."/>
            <person name="Shaikh M.A."/>
            <person name="Suttiyut T."/>
            <person name="Ogas R."/>
            <person name="Tomko P."/>
            <person name="Gavelis G."/>
            <person name="Widhalm J.R."/>
            <person name="Wisecaver J.H."/>
        </authorList>
    </citation>
    <scope>NUCLEOTIDE SEQUENCE</scope>
    <source>
        <strain evidence="3">ECLA1</strain>
    </source>
</reference>
<evidence type="ECO:0000313" key="4">
    <source>
        <dbReference type="Proteomes" id="UP001283361"/>
    </source>
</evidence>
<feature type="region of interest" description="Disordered" evidence="1">
    <location>
        <begin position="520"/>
        <end position="557"/>
    </location>
</feature>
<evidence type="ECO:0000259" key="2">
    <source>
        <dbReference type="SMART" id="SM00731"/>
    </source>
</evidence>
<dbReference type="Proteomes" id="UP001283361">
    <property type="component" value="Unassembled WGS sequence"/>
</dbReference>
<evidence type="ECO:0000313" key="3">
    <source>
        <dbReference type="EMBL" id="KAK3731894.1"/>
    </source>
</evidence>